<evidence type="ECO:0000313" key="2">
    <source>
        <dbReference type="Proteomes" id="UP000235036"/>
    </source>
</evidence>
<comment type="caution">
    <text evidence="1">The sequence shown here is derived from an EMBL/GenBank/DDBJ whole genome shotgun (WGS) entry which is preliminary data.</text>
</comment>
<protein>
    <submittedName>
        <fullName evidence="1">Uncharacterized protein</fullName>
    </submittedName>
</protein>
<gene>
    <name evidence="1" type="ORF">CEN44_00425</name>
</gene>
<evidence type="ECO:0000313" key="1">
    <source>
        <dbReference type="EMBL" id="PLZ94551.1"/>
    </source>
</evidence>
<keyword evidence="2" id="KW-1185">Reference proteome</keyword>
<name>A0A2N6K975_FISMU</name>
<dbReference type="Proteomes" id="UP000235036">
    <property type="component" value="Unassembled WGS sequence"/>
</dbReference>
<sequence length="96" mass="10627">MQNKIGDNIRNPRYCPCLFAGKVNQLGITKRMLTANNGIQAVNLSMQVAPMLGFRTGHEVGWVANELPLLALFQPPPSKLRMTVSVSRSFPVIITF</sequence>
<dbReference type="AlphaFoldDB" id="A0A2N6K975"/>
<proteinExistence type="predicted"/>
<dbReference type="EMBL" id="NRQW01000007">
    <property type="protein sequence ID" value="PLZ94551.1"/>
    <property type="molecule type" value="Genomic_DNA"/>
</dbReference>
<organism evidence="1 2">
    <name type="scientific">Fischerella muscicola CCMEE 5323</name>
    <dbReference type="NCBI Taxonomy" id="2019572"/>
    <lineage>
        <taxon>Bacteria</taxon>
        <taxon>Bacillati</taxon>
        <taxon>Cyanobacteriota</taxon>
        <taxon>Cyanophyceae</taxon>
        <taxon>Nostocales</taxon>
        <taxon>Hapalosiphonaceae</taxon>
        <taxon>Fischerella</taxon>
    </lineage>
</organism>
<reference evidence="1 2" key="1">
    <citation type="submission" date="2017-08" db="EMBL/GenBank/DDBJ databases">
        <title>Genomes of Fischerella (Mastigocladus) sp. strains.</title>
        <authorList>
            <person name="Miller S.R."/>
        </authorList>
    </citation>
    <scope>NUCLEOTIDE SEQUENCE [LARGE SCALE GENOMIC DNA]</scope>
    <source>
        <strain evidence="1 2">CCMEE 5323</strain>
    </source>
</reference>
<accession>A0A2N6K975</accession>